<evidence type="ECO:0000313" key="2">
    <source>
        <dbReference type="EMBL" id="KAJ3596090.1"/>
    </source>
</evidence>
<dbReference type="Proteomes" id="UP001148018">
    <property type="component" value="Unassembled WGS sequence"/>
</dbReference>
<comment type="caution">
    <text evidence="2">The sequence shown here is derived from an EMBL/GenBank/DDBJ whole genome shotgun (WGS) entry which is preliminary data.</text>
</comment>
<name>A0A9Q0DZK9_9TELE</name>
<proteinExistence type="predicted"/>
<dbReference type="AlphaFoldDB" id="A0A9Q0DZK9"/>
<organism evidence="2 3">
    <name type="scientific">Muraenolepis orangiensis</name>
    <name type="common">Patagonian moray cod</name>
    <dbReference type="NCBI Taxonomy" id="630683"/>
    <lineage>
        <taxon>Eukaryota</taxon>
        <taxon>Metazoa</taxon>
        <taxon>Chordata</taxon>
        <taxon>Craniata</taxon>
        <taxon>Vertebrata</taxon>
        <taxon>Euteleostomi</taxon>
        <taxon>Actinopterygii</taxon>
        <taxon>Neopterygii</taxon>
        <taxon>Teleostei</taxon>
        <taxon>Neoteleostei</taxon>
        <taxon>Acanthomorphata</taxon>
        <taxon>Zeiogadaria</taxon>
        <taxon>Gadariae</taxon>
        <taxon>Gadiformes</taxon>
        <taxon>Muraenolepidoidei</taxon>
        <taxon>Muraenolepididae</taxon>
        <taxon>Muraenolepis</taxon>
    </lineage>
</organism>
<evidence type="ECO:0000313" key="3">
    <source>
        <dbReference type="Proteomes" id="UP001148018"/>
    </source>
</evidence>
<dbReference type="EMBL" id="JANIIK010000110">
    <property type="protein sequence ID" value="KAJ3596090.1"/>
    <property type="molecule type" value="Genomic_DNA"/>
</dbReference>
<keyword evidence="3" id="KW-1185">Reference proteome</keyword>
<reference evidence="2" key="1">
    <citation type="submission" date="2022-07" db="EMBL/GenBank/DDBJ databases">
        <title>Chromosome-level genome of Muraenolepis orangiensis.</title>
        <authorList>
            <person name="Kim J."/>
        </authorList>
    </citation>
    <scope>NUCLEOTIDE SEQUENCE</scope>
    <source>
        <strain evidence="2">KU_S4_2022</strain>
        <tissue evidence="2">Muscle</tissue>
    </source>
</reference>
<protein>
    <submittedName>
        <fullName evidence="2">Uncharacterized protein</fullName>
    </submittedName>
</protein>
<gene>
    <name evidence="2" type="ORF">NHX12_002499</name>
</gene>
<accession>A0A9Q0DZK9</accession>
<sequence length="169" mass="18969">MGSRKEDQLKEREVRAFDAFVNQASVRIRTITRIAGFLDSSAFRHAAGRRLVFTAIVVKLAASWLLTVICTSGVQTTLYTTGTLALKTSFHENNPENDDNNHHMDSEARHKTREKDVLNTANNGPTFLTPGAQTHDVEKRRFEIGSLGPLSCCLPQWPRYVRGEETVIQ</sequence>
<evidence type="ECO:0000256" key="1">
    <source>
        <dbReference type="SAM" id="MobiDB-lite"/>
    </source>
</evidence>
<feature type="region of interest" description="Disordered" evidence="1">
    <location>
        <begin position="91"/>
        <end position="113"/>
    </location>
</feature>